<gene>
    <name evidence="1" type="ORF">C7437_101392</name>
</gene>
<dbReference type="Proteomes" id="UP000248646">
    <property type="component" value="Unassembled WGS sequence"/>
</dbReference>
<dbReference type="AlphaFoldDB" id="A0A2W7MKN6"/>
<organism evidence="1 2">
    <name type="scientific">Psychrobacillus insolitus</name>
    <dbReference type="NCBI Taxonomy" id="1461"/>
    <lineage>
        <taxon>Bacteria</taxon>
        <taxon>Bacillati</taxon>
        <taxon>Bacillota</taxon>
        <taxon>Bacilli</taxon>
        <taxon>Bacillales</taxon>
        <taxon>Bacillaceae</taxon>
        <taxon>Psychrobacillus</taxon>
    </lineage>
</organism>
<comment type="caution">
    <text evidence="1">The sequence shown here is derived from an EMBL/GenBank/DDBJ whole genome shotgun (WGS) entry which is preliminary data.</text>
</comment>
<protein>
    <recommendedName>
        <fullName evidence="3">AraC family transcriptional regulator</fullName>
    </recommendedName>
</protein>
<dbReference type="OrthoDB" id="2166954at2"/>
<dbReference type="RefSeq" id="WP_111437954.1">
    <property type="nucleotide sequence ID" value="NZ_QKZI01000001.1"/>
</dbReference>
<evidence type="ECO:0000313" key="1">
    <source>
        <dbReference type="EMBL" id="PZX07280.1"/>
    </source>
</evidence>
<reference evidence="1 2" key="1">
    <citation type="submission" date="2018-06" db="EMBL/GenBank/DDBJ databases">
        <title>Genomic Encyclopedia of Type Strains, Phase IV (KMG-IV): sequencing the most valuable type-strain genomes for metagenomic binning, comparative biology and taxonomic classification.</title>
        <authorList>
            <person name="Goeker M."/>
        </authorList>
    </citation>
    <scope>NUCLEOTIDE SEQUENCE [LARGE SCALE GENOMIC DNA]</scope>
    <source>
        <strain evidence="1 2">DSM 5</strain>
    </source>
</reference>
<keyword evidence="2" id="KW-1185">Reference proteome</keyword>
<evidence type="ECO:0008006" key="3">
    <source>
        <dbReference type="Google" id="ProtNLM"/>
    </source>
</evidence>
<sequence>MNKKWNIESIRAFVTENSESELLSDEYLGYSQKLVFKCSCGNEFEKTFTKFKGSNQRKCSNCLEARTPR</sequence>
<accession>A0A2W7MKN6</accession>
<dbReference type="EMBL" id="QKZI01000001">
    <property type="protein sequence ID" value="PZX07280.1"/>
    <property type="molecule type" value="Genomic_DNA"/>
</dbReference>
<name>A0A2W7MKN6_9BACI</name>
<proteinExistence type="predicted"/>
<evidence type="ECO:0000313" key="2">
    <source>
        <dbReference type="Proteomes" id="UP000248646"/>
    </source>
</evidence>